<sequence>MSTAVSIGTLSANGSVDINVAQYHGRRWTLMISGTTWGTGSPVLTVHGGDGSTFVPVNKTTAGATHVALSIQKSDLNGLYVFEADCTALRFTLAGATGSPNIVLALFPSSRP</sequence>
<dbReference type="EMBL" id="LAZR01002344">
    <property type="protein sequence ID" value="KKN31258.1"/>
    <property type="molecule type" value="Genomic_DNA"/>
</dbReference>
<name>A0A0F9SPY4_9ZZZZ</name>
<dbReference type="AlphaFoldDB" id="A0A0F9SPY4"/>
<gene>
    <name evidence="1" type="ORF">LCGC14_0825740</name>
</gene>
<organism evidence="1">
    <name type="scientific">marine sediment metagenome</name>
    <dbReference type="NCBI Taxonomy" id="412755"/>
    <lineage>
        <taxon>unclassified sequences</taxon>
        <taxon>metagenomes</taxon>
        <taxon>ecological metagenomes</taxon>
    </lineage>
</organism>
<evidence type="ECO:0000313" key="1">
    <source>
        <dbReference type="EMBL" id="KKN31258.1"/>
    </source>
</evidence>
<protein>
    <submittedName>
        <fullName evidence="1">Uncharacterized protein</fullName>
    </submittedName>
</protein>
<comment type="caution">
    <text evidence="1">The sequence shown here is derived from an EMBL/GenBank/DDBJ whole genome shotgun (WGS) entry which is preliminary data.</text>
</comment>
<accession>A0A0F9SPY4</accession>
<reference evidence="1" key="1">
    <citation type="journal article" date="2015" name="Nature">
        <title>Complex archaea that bridge the gap between prokaryotes and eukaryotes.</title>
        <authorList>
            <person name="Spang A."/>
            <person name="Saw J.H."/>
            <person name="Jorgensen S.L."/>
            <person name="Zaremba-Niedzwiedzka K."/>
            <person name="Martijn J."/>
            <person name="Lind A.E."/>
            <person name="van Eijk R."/>
            <person name="Schleper C."/>
            <person name="Guy L."/>
            <person name="Ettema T.J."/>
        </authorList>
    </citation>
    <scope>NUCLEOTIDE SEQUENCE</scope>
</reference>
<proteinExistence type="predicted"/>